<evidence type="ECO:0000313" key="1">
    <source>
        <dbReference type="EMBL" id="KTQ86046.1"/>
    </source>
</evidence>
<dbReference type="Proteomes" id="UP000078272">
    <property type="component" value="Unassembled WGS sequence"/>
</dbReference>
<dbReference type="STRING" id="401562.NS365_06470"/>
<proteinExistence type="predicted"/>
<dbReference type="GO" id="GO:0016829">
    <property type="term" value="F:lyase activity"/>
    <property type="evidence" value="ECO:0007669"/>
    <property type="project" value="UniProtKB-KW"/>
</dbReference>
<accession>A0A175R424</accession>
<dbReference type="PATRIC" id="fig|401562.3.peg.3759"/>
<dbReference type="EMBL" id="LDPZ01000051">
    <property type="protein sequence ID" value="KTQ86046.1"/>
    <property type="molecule type" value="Genomic_DNA"/>
</dbReference>
<dbReference type="CDD" id="cd07262">
    <property type="entry name" value="VOC_like"/>
    <property type="match status" value="1"/>
</dbReference>
<dbReference type="InterPro" id="IPR029068">
    <property type="entry name" value="Glyas_Bleomycin-R_OHBP_Dase"/>
</dbReference>
<gene>
    <name evidence="1" type="ORF">NS226_18310</name>
</gene>
<name>A0A175R424_9HYPH</name>
<dbReference type="SUPFAM" id="SSF54593">
    <property type="entry name" value="Glyoxalase/Bleomycin resistance protein/Dihydroxybiphenyl dioxygenase"/>
    <property type="match status" value="1"/>
</dbReference>
<dbReference type="PANTHER" id="PTHR35006">
    <property type="entry name" value="GLYOXALASE FAMILY PROTEIN (AFU_ORTHOLOGUE AFUA_5G14830)"/>
    <property type="match status" value="1"/>
</dbReference>
<organism evidence="1 2">
    <name type="scientific">Aureimonas ureilytica</name>
    <dbReference type="NCBI Taxonomy" id="401562"/>
    <lineage>
        <taxon>Bacteria</taxon>
        <taxon>Pseudomonadati</taxon>
        <taxon>Pseudomonadota</taxon>
        <taxon>Alphaproteobacteria</taxon>
        <taxon>Hyphomicrobiales</taxon>
        <taxon>Aurantimonadaceae</taxon>
        <taxon>Aureimonas</taxon>
    </lineage>
</organism>
<dbReference type="PANTHER" id="PTHR35006:SF1">
    <property type="entry name" value="BLL2941 PROTEIN"/>
    <property type="match status" value="1"/>
</dbReference>
<dbReference type="AlphaFoldDB" id="A0A175R424"/>
<comment type="caution">
    <text evidence="1">The sequence shown here is derived from an EMBL/GenBank/DDBJ whole genome shotgun (WGS) entry which is preliminary data.</text>
</comment>
<dbReference type="RefSeq" id="WP_058636178.1">
    <property type="nucleotide sequence ID" value="NZ_LDPZ01000051.1"/>
</dbReference>
<dbReference type="OrthoDB" id="9807407at2"/>
<evidence type="ECO:0000313" key="2">
    <source>
        <dbReference type="Proteomes" id="UP000078272"/>
    </source>
</evidence>
<keyword evidence="1" id="KW-0456">Lyase</keyword>
<protein>
    <submittedName>
        <fullName evidence="1">Lactoylglutathione lyase</fullName>
    </submittedName>
</protein>
<sequence length="127" mass="12970">MHPYVTIGASPVEPSFAFYDAVLAAIGWSSHASFAGGRGYSQGGTGEGFLVWVVKPFDGAPASAGNGAMVGFPAASQAEVDAFYAAGMAQGGTDEGAPGLRPQYGPDWYAAYLRDPCGNKIAVVFNG</sequence>
<dbReference type="Gene3D" id="3.10.180.10">
    <property type="entry name" value="2,3-Dihydroxybiphenyl 1,2-Dioxygenase, domain 1"/>
    <property type="match status" value="1"/>
</dbReference>
<reference evidence="1 2" key="1">
    <citation type="journal article" date="2016" name="Front. Microbiol.">
        <title>Genomic Resource of Rice Seed Associated Bacteria.</title>
        <authorList>
            <person name="Midha S."/>
            <person name="Bansal K."/>
            <person name="Sharma S."/>
            <person name="Kumar N."/>
            <person name="Patil P.P."/>
            <person name="Chaudhry V."/>
            <person name="Patil P.B."/>
        </authorList>
    </citation>
    <scope>NUCLEOTIDE SEQUENCE [LARGE SCALE GENOMIC DNA]</scope>
    <source>
        <strain evidence="1 2">NS226</strain>
    </source>
</reference>